<comment type="caution">
    <text evidence="2">The sequence shown here is derived from an EMBL/GenBank/DDBJ whole genome shotgun (WGS) entry which is preliminary data.</text>
</comment>
<evidence type="ECO:0000313" key="3">
    <source>
        <dbReference type="Proteomes" id="UP001185069"/>
    </source>
</evidence>
<dbReference type="SUPFAM" id="SSF53474">
    <property type="entry name" value="alpha/beta-Hydrolases"/>
    <property type="match status" value="1"/>
</dbReference>
<dbReference type="Pfam" id="PF00561">
    <property type="entry name" value="Abhydrolase_1"/>
    <property type="match status" value="1"/>
</dbReference>
<gene>
    <name evidence="2" type="ORF">JOE69_003296</name>
</gene>
<feature type="domain" description="AB hydrolase-1" evidence="1">
    <location>
        <begin position="30"/>
        <end position="269"/>
    </location>
</feature>
<dbReference type="InterPro" id="IPR029058">
    <property type="entry name" value="AB_hydrolase_fold"/>
</dbReference>
<dbReference type="Gene3D" id="3.40.50.1820">
    <property type="entry name" value="alpha/beta hydrolase"/>
    <property type="match status" value="1"/>
</dbReference>
<reference evidence="2 3" key="1">
    <citation type="submission" date="2023-07" db="EMBL/GenBank/DDBJ databases">
        <title>Sequencing the genomes of 1000 actinobacteria strains.</title>
        <authorList>
            <person name="Klenk H.-P."/>
        </authorList>
    </citation>
    <scope>NUCLEOTIDE SEQUENCE [LARGE SCALE GENOMIC DNA]</scope>
    <source>
        <strain evidence="2 3">DSM 14555</strain>
    </source>
</reference>
<evidence type="ECO:0000259" key="1">
    <source>
        <dbReference type="Pfam" id="PF00561"/>
    </source>
</evidence>
<protein>
    <submittedName>
        <fullName evidence="2">Pimeloyl-ACP methyl ester carboxylesterase</fullName>
    </submittedName>
</protein>
<sequence>MPVLPPGLSLKRISVKGRSTRYADLGDGAPLVLLHGIVRSLEDWGQVIEPLSKQYRVLAPDLAGFGFSEGLPSYNLEALAEHVWDFLDALGVSGPVRLVGNSLGGAVTMKAAVQDPDRVERVVLVNSAGFGKSVTVAIRALAIPVIGGKVIKPLLLRPNMRMARAVESSLYRDQRIVTRERVNLGYDLLGQEQAMRASVESGVALGSFFGAAEGWRRELLDGYRPLSHPTLVLWGSHDKILPASHLPNARRELPAARFHLFQRVGHMPMTEVPEQFLAVVGPFLAENADA</sequence>
<dbReference type="PANTHER" id="PTHR46438">
    <property type="entry name" value="ALPHA/BETA-HYDROLASES SUPERFAMILY PROTEIN"/>
    <property type="match status" value="1"/>
</dbReference>
<name>A0ABU1JF29_9MICC</name>
<dbReference type="Proteomes" id="UP001185069">
    <property type="component" value="Unassembled WGS sequence"/>
</dbReference>
<evidence type="ECO:0000313" key="2">
    <source>
        <dbReference type="EMBL" id="MDR6271058.1"/>
    </source>
</evidence>
<dbReference type="RefSeq" id="WP_296361367.1">
    <property type="nucleotide sequence ID" value="NZ_BAAAHY010000006.1"/>
</dbReference>
<dbReference type="PRINTS" id="PR00111">
    <property type="entry name" value="ABHYDROLASE"/>
</dbReference>
<dbReference type="InterPro" id="IPR000073">
    <property type="entry name" value="AB_hydrolase_1"/>
</dbReference>
<dbReference type="PANTHER" id="PTHR46438:SF11">
    <property type="entry name" value="LIPASE-RELATED"/>
    <property type="match status" value="1"/>
</dbReference>
<organism evidence="2 3">
    <name type="scientific">Arthrobacter russicus</name>
    <dbReference type="NCBI Taxonomy" id="172040"/>
    <lineage>
        <taxon>Bacteria</taxon>
        <taxon>Bacillati</taxon>
        <taxon>Actinomycetota</taxon>
        <taxon>Actinomycetes</taxon>
        <taxon>Micrococcales</taxon>
        <taxon>Micrococcaceae</taxon>
        <taxon>Arthrobacter</taxon>
    </lineage>
</organism>
<proteinExistence type="predicted"/>
<dbReference type="EMBL" id="JAVDQF010000001">
    <property type="protein sequence ID" value="MDR6271058.1"/>
    <property type="molecule type" value="Genomic_DNA"/>
</dbReference>
<keyword evidence="3" id="KW-1185">Reference proteome</keyword>
<accession>A0ABU1JF29</accession>